<proteinExistence type="predicted"/>
<name>A0A6C0H8C3_9ZZZZ</name>
<organism evidence="2">
    <name type="scientific">viral metagenome</name>
    <dbReference type="NCBI Taxonomy" id="1070528"/>
    <lineage>
        <taxon>unclassified sequences</taxon>
        <taxon>metagenomes</taxon>
        <taxon>organismal metagenomes</taxon>
    </lineage>
</organism>
<accession>A0A6C0H8C3</accession>
<sequence>MPPGKKSNSKKNNLEQVNEGVATVVPSNEELPNTTNNLHEPESETPINLENGGGAEVIQPNTTVQAKVKQKRKKN</sequence>
<evidence type="ECO:0000313" key="2">
    <source>
        <dbReference type="EMBL" id="QHT76647.1"/>
    </source>
</evidence>
<reference evidence="2" key="1">
    <citation type="journal article" date="2020" name="Nature">
        <title>Giant virus diversity and host interactions through global metagenomics.</title>
        <authorList>
            <person name="Schulz F."/>
            <person name="Roux S."/>
            <person name="Paez-Espino D."/>
            <person name="Jungbluth S."/>
            <person name="Walsh D.A."/>
            <person name="Denef V.J."/>
            <person name="McMahon K.D."/>
            <person name="Konstantinidis K.T."/>
            <person name="Eloe-Fadrosh E.A."/>
            <person name="Kyrpides N.C."/>
            <person name="Woyke T."/>
        </authorList>
    </citation>
    <scope>NUCLEOTIDE SEQUENCE</scope>
    <source>
        <strain evidence="2">GVMAG-M-3300023179-82</strain>
    </source>
</reference>
<dbReference type="EMBL" id="MN739899">
    <property type="protein sequence ID" value="QHT76647.1"/>
    <property type="molecule type" value="Genomic_DNA"/>
</dbReference>
<feature type="region of interest" description="Disordered" evidence="1">
    <location>
        <begin position="23"/>
        <end position="55"/>
    </location>
</feature>
<protein>
    <submittedName>
        <fullName evidence="2">Uncharacterized protein</fullName>
    </submittedName>
</protein>
<evidence type="ECO:0000256" key="1">
    <source>
        <dbReference type="SAM" id="MobiDB-lite"/>
    </source>
</evidence>
<dbReference type="AlphaFoldDB" id="A0A6C0H8C3"/>